<dbReference type="GeneID" id="66075479"/>
<dbReference type="AlphaFoldDB" id="A0A9P7UWD8"/>
<sequence>MTVVKANSVGDHSHRLIEFQLKLPRTGPSVLQLGKLSMYHLFARGKGALRVIGGYSPSRGVLLFLPTPGAVERVLMKAPSNRCTSLTPLYYRKLVHSFSSYMALSDGVLLQ</sequence>
<dbReference type="RefSeq" id="XP_043012159.1">
    <property type="nucleotide sequence ID" value="XM_043151066.1"/>
</dbReference>
<evidence type="ECO:0000313" key="1">
    <source>
        <dbReference type="EMBL" id="KAG7095689.1"/>
    </source>
</evidence>
<name>A0A9P7UWD8_9AGAR</name>
<evidence type="ECO:0000313" key="2">
    <source>
        <dbReference type="Proteomes" id="UP001049176"/>
    </source>
</evidence>
<keyword evidence="2" id="KW-1185">Reference proteome</keyword>
<proteinExistence type="predicted"/>
<protein>
    <submittedName>
        <fullName evidence="1">Uncharacterized protein</fullName>
    </submittedName>
</protein>
<dbReference type="EMBL" id="CM032183">
    <property type="protein sequence ID" value="KAG7095689.1"/>
    <property type="molecule type" value="Genomic_DNA"/>
</dbReference>
<reference evidence="1" key="1">
    <citation type="journal article" date="2021" name="Genome Biol. Evol.">
        <title>The assembled and annotated genome of the fairy-ring fungus Marasmius oreades.</title>
        <authorList>
            <person name="Hiltunen M."/>
            <person name="Ament-Velasquez S.L."/>
            <person name="Johannesson H."/>
        </authorList>
    </citation>
    <scope>NUCLEOTIDE SEQUENCE</scope>
    <source>
        <strain evidence="1">03SP1</strain>
    </source>
</reference>
<dbReference type="KEGG" id="more:E1B28_006403"/>
<dbReference type="Proteomes" id="UP001049176">
    <property type="component" value="Chromosome 3"/>
</dbReference>
<accession>A0A9P7UWD8</accession>
<gene>
    <name evidence="1" type="ORF">E1B28_006403</name>
</gene>
<organism evidence="1 2">
    <name type="scientific">Marasmius oreades</name>
    <name type="common">fairy-ring Marasmius</name>
    <dbReference type="NCBI Taxonomy" id="181124"/>
    <lineage>
        <taxon>Eukaryota</taxon>
        <taxon>Fungi</taxon>
        <taxon>Dikarya</taxon>
        <taxon>Basidiomycota</taxon>
        <taxon>Agaricomycotina</taxon>
        <taxon>Agaricomycetes</taxon>
        <taxon>Agaricomycetidae</taxon>
        <taxon>Agaricales</taxon>
        <taxon>Marasmiineae</taxon>
        <taxon>Marasmiaceae</taxon>
        <taxon>Marasmius</taxon>
    </lineage>
</organism>
<comment type="caution">
    <text evidence="1">The sequence shown here is derived from an EMBL/GenBank/DDBJ whole genome shotgun (WGS) entry which is preliminary data.</text>
</comment>